<proteinExistence type="predicted"/>
<accession>A0AAV2GY33</accession>
<evidence type="ECO:0000313" key="3">
    <source>
        <dbReference type="Proteomes" id="UP001497497"/>
    </source>
</evidence>
<gene>
    <name evidence="2" type="ORF">GSLYS_00000222001</name>
</gene>
<dbReference type="InterPro" id="IPR048325">
    <property type="entry name" value="ZSWIM3_N"/>
</dbReference>
<sequence length="95" mass="10920">MESESELNVGDAFDDFGRLKWAIELFEKTQKSNYWIRDCRTIEAAQKKGIKRPIKETLVYYNLTWACVKGGRSYDESTRSPRGDCGSYVKVAVSK</sequence>
<dbReference type="Pfam" id="PF21599">
    <property type="entry name" value="ZSWIM3_N"/>
    <property type="match status" value="1"/>
</dbReference>
<protein>
    <recommendedName>
        <fullName evidence="1">ZSWIM3 N-terminal domain-containing protein</fullName>
    </recommendedName>
</protein>
<keyword evidence="3" id="KW-1185">Reference proteome</keyword>
<evidence type="ECO:0000313" key="2">
    <source>
        <dbReference type="EMBL" id="CAL1526045.1"/>
    </source>
</evidence>
<dbReference type="EMBL" id="CAXITT010000002">
    <property type="protein sequence ID" value="CAL1526045.1"/>
    <property type="molecule type" value="Genomic_DNA"/>
</dbReference>
<dbReference type="AlphaFoldDB" id="A0AAV2GY33"/>
<reference evidence="2 3" key="1">
    <citation type="submission" date="2024-04" db="EMBL/GenBank/DDBJ databases">
        <authorList>
            <consortium name="Genoscope - CEA"/>
            <person name="William W."/>
        </authorList>
    </citation>
    <scope>NUCLEOTIDE SEQUENCE [LARGE SCALE GENOMIC DNA]</scope>
</reference>
<organism evidence="2 3">
    <name type="scientific">Lymnaea stagnalis</name>
    <name type="common">Great pond snail</name>
    <name type="synonym">Helix stagnalis</name>
    <dbReference type="NCBI Taxonomy" id="6523"/>
    <lineage>
        <taxon>Eukaryota</taxon>
        <taxon>Metazoa</taxon>
        <taxon>Spiralia</taxon>
        <taxon>Lophotrochozoa</taxon>
        <taxon>Mollusca</taxon>
        <taxon>Gastropoda</taxon>
        <taxon>Heterobranchia</taxon>
        <taxon>Euthyneura</taxon>
        <taxon>Panpulmonata</taxon>
        <taxon>Hygrophila</taxon>
        <taxon>Lymnaeoidea</taxon>
        <taxon>Lymnaeidae</taxon>
        <taxon>Lymnaea</taxon>
    </lineage>
</organism>
<feature type="non-terminal residue" evidence="2">
    <location>
        <position position="95"/>
    </location>
</feature>
<dbReference type="Proteomes" id="UP001497497">
    <property type="component" value="Unassembled WGS sequence"/>
</dbReference>
<name>A0AAV2GY33_LYMST</name>
<evidence type="ECO:0000259" key="1">
    <source>
        <dbReference type="Pfam" id="PF21599"/>
    </source>
</evidence>
<feature type="domain" description="ZSWIM3 N-terminal" evidence="1">
    <location>
        <begin position="8"/>
        <end position="93"/>
    </location>
</feature>
<comment type="caution">
    <text evidence="2">The sequence shown here is derived from an EMBL/GenBank/DDBJ whole genome shotgun (WGS) entry which is preliminary data.</text>
</comment>